<protein>
    <submittedName>
        <fullName evidence="2">Uncharacterized protein</fullName>
    </submittedName>
</protein>
<feature type="transmembrane region" description="Helical" evidence="1">
    <location>
        <begin position="270"/>
        <end position="294"/>
    </location>
</feature>
<feature type="transmembrane region" description="Helical" evidence="1">
    <location>
        <begin position="153"/>
        <end position="174"/>
    </location>
</feature>
<keyword evidence="1" id="KW-0472">Membrane</keyword>
<evidence type="ECO:0000313" key="2">
    <source>
        <dbReference type="EMBL" id="CAD2192525.1"/>
    </source>
</evidence>
<evidence type="ECO:0000313" key="3">
    <source>
        <dbReference type="Proteomes" id="UP000580250"/>
    </source>
</evidence>
<keyword evidence="1" id="KW-0812">Transmembrane</keyword>
<organism evidence="2 3">
    <name type="scientific">Meloidogyne enterolobii</name>
    <name type="common">Root-knot nematode worm</name>
    <name type="synonym">Meloidogyne mayaguensis</name>
    <dbReference type="NCBI Taxonomy" id="390850"/>
    <lineage>
        <taxon>Eukaryota</taxon>
        <taxon>Metazoa</taxon>
        <taxon>Ecdysozoa</taxon>
        <taxon>Nematoda</taxon>
        <taxon>Chromadorea</taxon>
        <taxon>Rhabditida</taxon>
        <taxon>Tylenchina</taxon>
        <taxon>Tylenchomorpha</taxon>
        <taxon>Tylenchoidea</taxon>
        <taxon>Meloidogynidae</taxon>
        <taxon>Meloidogyninae</taxon>
        <taxon>Meloidogyne</taxon>
    </lineage>
</organism>
<name>A0A6V7X008_MELEN</name>
<dbReference type="PANTHER" id="PTHR22943:SF248">
    <property type="entry name" value="SEVEN TM RECEPTOR"/>
    <property type="match status" value="1"/>
</dbReference>
<dbReference type="Pfam" id="PF10326">
    <property type="entry name" value="7TM_GPCR_Str"/>
    <property type="match status" value="1"/>
</dbReference>
<feature type="transmembrane region" description="Helical" evidence="1">
    <location>
        <begin position="306"/>
        <end position="329"/>
    </location>
</feature>
<feature type="transmembrane region" description="Helical" evidence="1">
    <location>
        <begin position="120"/>
        <end position="141"/>
    </location>
</feature>
<dbReference type="InterPro" id="IPR019428">
    <property type="entry name" value="7TM_GPCR_serpentine_rcpt_Str"/>
</dbReference>
<evidence type="ECO:0000256" key="1">
    <source>
        <dbReference type="SAM" id="Phobius"/>
    </source>
</evidence>
<gene>
    <name evidence="2" type="ORF">MENT_LOCUS45416</name>
</gene>
<feature type="transmembrane region" description="Helical" evidence="1">
    <location>
        <begin position="78"/>
        <end position="100"/>
    </location>
</feature>
<feature type="transmembrane region" description="Helical" evidence="1">
    <location>
        <begin position="215"/>
        <end position="236"/>
    </location>
</feature>
<sequence length="375" mass="42844">MLLPSFPNTSVTYSVIQQGSTEEQTNDFIRSVYTSTAICSFILAMVFNAFLIWLIIMKTPAPMLVYSKLLMAPCLMDICIATCGFLVQPITIAFHGYFAIMQNGFFRFLPRPYDYTANVFWLQMLLLFVCCTTIQFIFRYYMISSDGHIPTKLKYITGIVLCILLIAHVALHYVSDFPFDEKFEDMAMLAHLVEQEVHITGVRFSSFTYARTTLWLIHCAIMISIFLTCYGIIAFCTIGTRRYIAKTCADIGEGLDSVKRGRMREYNQQVTTALLVQAILPTIDVLELAFQTLSPIFFPRNHAIRYMIYTAIPLYFIPVLNPIAAMILVKPYRRAVLNIIGLLKGGLTQCGVHNSHEPQQLDLRLVQMKWSKNEE</sequence>
<proteinExistence type="predicted"/>
<dbReference type="PANTHER" id="PTHR22943">
    <property type="entry name" value="7-TRANSMEMBRANE DOMAIN RECEPTOR C.ELEGANS"/>
    <property type="match status" value="1"/>
</dbReference>
<dbReference type="Proteomes" id="UP000580250">
    <property type="component" value="Unassembled WGS sequence"/>
</dbReference>
<comment type="caution">
    <text evidence="2">The sequence shown here is derived from an EMBL/GenBank/DDBJ whole genome shotgun (WGS) entry which is preliminary data.</text>
</comment>
<dbReference type="EMBL" id="CAJEWN010000953">
    <property type="protein sequence ID" value="CAD2192525.1"/>
    <property type="molecule type" value="Genomic_DNA"/>
</dbReference>
<dbReference type="SUPFAM" id="SSF81321">
    <property type="entry name" value="Family A G protein-coupled receptor-like"/>
    <property type="match status" value="1"/>
</dbReference>
<accession>A0A6V7X008</accession>
<dbReference type="OrthoDB" id="5800750at2759"/>
<keyword evidence="1" id="KW-1133">Transmembrane helix</keyword>
<reference evidence="2 3" key="1">
    <citation type="submission" date="2020-08" db="EMBL/GenBank/DDBJ databases">
        <authorList>
            <person name="Koutsovoulos G."/>
            <person name="Danchin GJ E."/>
        </authorList>
    </citation>
    <scope>NUCLEOTIDE SEQUENCE [LARGE SCALE GENOMIC DNA]</scope>
</reference>
<feature type="transmembrane region" description="Helical" evidence="1">
    <location>
        <begin position="32"/>
        <end position="57"/>
    </location>
</feature>
<dbReference type="AlphaFoldDB" id="A0A6V7X008"/>